<protein>
    <submittedName>
        <fullName evidence="1">Uncharacterized protein</fullName>
    </submittedName>
</protein>
<reference evidence="1 2" key="1">
    <citation type="submission" date="2017-10" db="EMBL/GenBank/DDBJ databases">
        <title>Comparative genomics in systemic dimorphic fungi from Ajellomycetaceae.</title>
        <authorList>
            <person name="Munoz J.F."/>
            <person name="Mcewen J.G."/>
            <person name="Clay O.K."/>
            <person name="Cuomo C.A."/>
        </authorList>
    </citation>
    <scope>NUCLEOTIDE SEQUENCE [LARGE SCALE GENOMIC DNA]</scope>
    <source>
        <strain evidence="1 2">UAMH7299</strain>
    </source>
</reference>
<accession>A0A2B7YDX0</accession>
<keyword evidence="2" id="KW-1185">Reference proteome</keyword>
<evidence type="ECO:0000313" key="2">
    <source>
        <dbReference type="Proteomes" id="UP000224634"/>
    </source>
</evidence>
<dbReference type="Proteomes" id="UP000224634">
    <property type="component" value="Unassembled WGS sequence"/>
</dbReference>
<comment type="caution">
    <text evidence="1">The sequence shown here is derived from an EMBL/GenBank/DDBJ whole genome shotgun (WGS) entry which is preliminary data.</text>
</comment>
<dbReference type="AlphaFoldDB" id="A0A2B7YDX0"/>
<sequence length="128" mass="14204">MAEPNTQQPAADQYIADIYAVAYVNEKRAKDFGILVKNSDPTKSELLILGQKESTQLTVWEYRIAKPNNQNSVVEGLITRARHPEEIKIVKDKAKEACDTTGFLKSGDSGTSVVRYGFNYGFGGYHTS</sequence>
<dbReference type="EMBL" id="PDNA01000050">
    <property type="protein sequence ID" value="PGH19251.1"/>
    <property type="molecule type" value="Genomic_DNA"/>
</dbReference>
<gene>
    <name evidence="1" type="ORF">AJ80_04116</name>
</gene>
<organism evidence="1 2">
    <name type="scientific">Polytolypa hystricis (strain UAMH7299)</name>
    <dbReference type="NCBI Taxonomy" id="1447883"/>
    <lineage>
        <taxon>Eukaryota</taxon>
        <taxon>Fungi</taxon>
        <taxon>Dikarya</taxon>
        <taxon>Ascomycota</taxon>
        <taxon>Pezizomycotina</taxon>
        <taxon>Eurotiomycetes</taxon>
        <taxon>Eurotiomycetidae</taxon>
        <taxon>Onygenales</taxon>
        <taxon>Onygenales incertae sedis</taxon>
        <taxon>Polytolypa</taxon>
    </lineage>
</organism>
<evidence type="ECO:0000313" key="1">
    <source>
        <dbReference type="EMBL" id="PGH19251.1"/>
    </source>
</evidence>
<name>A0A2B7YDX0_POLH7</name>
<proteinExistence type="predicted"/>